<evidence type="ECO:0000313" key="2">
    <source>
        <dbReference type="EMBL" id="KAL2508376.1"/>
    </source>
</evidence>
<dbReference type="Proteomes" id="UP001604277">
    <property type="component" value="Unassembled WGS sequence"/>
</dbReference>
<dbReference type="AlphaFoldDB" id="A0ABD1T6V3"/>
<keyword evidence="3" id="KW-1185">Reference proteome</keyword>
<keyword evidence="1" id="KW-0175">Coiled coil</keyword>
<dbReference type="EMBL" id="JBFOLJ010000009">
    <property type="protein sequence ID" value="KAL2508376.1"/>
    <property type="molecule type" value="Genomic_DNA"/>
</dbReference>
<organism evidence="2 3">
    <name type="scientific">Forsythia ovata</name>
    <dbReference type="NCBI Taxonomy" id="205694"/>
    <lineage>
        <taxon>Eukaryota</taxon>
        <taxon>Viridiplantae</taxon>
        <taxon>Streptophyta</taxon>
        <taxon>Embryophyta</taxon>
        <taxon>Tracheophyta</taxon>
        <taxon>Spermatophyta</taxon>
        <taxon>Magnoliopsida</taxon>
        <taxon>eudicotyledons</taxon>
        <taxon>Gunneridae</taxon>
        <taxon>Pentapetalae</taxon>
        <taxon>asterids</taxon>
        <taxon>lamiids</taxon>
        <taxon>Lamiales</taxon>
        <taxon>Oleaceae</taxon>
        <taxon>Forsythieae</taxon>
        <taxon>Forsythia</taxon>
    </lineage>
</organism>
<evidence type="ECO:0000313" key="3">
    <source>
        <dbReference type="Proteomes" id="UP001604277"/>
    </source>
</evidence>
<name>A0ABD1T6V3_9LAMI</name>
<gene>
    <name evidence="2" type="ORF">Fot_32023</name>
</gene>
<accession>A0ABD1T6V3</accession>
<comment type="caution">
    <text evidence="2">The sequence shown here is derived from an EMBL/GenBank/DDBJ whole genome shotgun (WGS) entry which is preliminary data.</text>
</comment>
<evidence type="ECO:0000256" key="1">
    <source>
        <dbReference type="SAM" id="Coils"/>
    </source>
</evidence>
<proteinExistence type="predicted"/>
<feature type="coiled-coil region" evidence="1">
    <location>
        <begin position="61"/>
        <end position="88"/>
    </location>
</feature>
<sequence length="113" mass="12804">MKKEVKTLKEDQENLKMDLASSEAHVAEFSKKNDHTNQAQEVSAKALAEANSLRDGLVDKIAHLDKTVENFKAECSSLKEENLKLEKGTEETVKVGVENFRNQFEFTSNYENL</sequence>
<reference evidence="3" key="1">
    <citation type="submission" date="2024-07" db="EMBL/GenBank/DDBJ databases">
        <title>Two chromosome-level genome assemblies of Korean endemic species Abeliophyllum distichum and Forsythia ovata (Oleaceae).</title>
        <authorList>
            <person name="Jang H."/>
        </authorList>
    </citation>
    <scope>NUCLEOTIDE SEQUENCE [LARGE SCALE GENOMIC DNA]</scope>
</reference>
<protein>
    <submittedName>
        <fullName evidence="2">Uncharacterized protein</fullName>
    </submittedName>
</protein>